<gene>
    <name evidence="2" type="ORF">LWI29_028558</name>
</gene>
<proteinExistence type="predicted"/>
<keyword evidence="3" id="KW-1185">Reference proteome</keyword>
<reference evidence="2" key="1">
    <citation type="journal article" date="2022" name="Plant J.">
        <title>Strategies of tolerance reflected in two North American maple genomes.</title>
        <authorList>
            <person name="McEvoy S.L."/>
            <person name="Sezen U.U."/>
            <person name="Trouern-Trend A."/>
            <person name="McMahon S.M."/>
            <person name="Schaberg P.G."/>
            <person name="Yang J."/>
            <person name="Wegrzyn J.L."/>
            <person name="Swenson N.G."/>
        </authorList>
    </citation>
    <scope>NUCLEOTIDE SEQUENCE</scope>
    <source>
        <strain evidence="2">NS2018</strain>
    </source>
</reference>
<feature type="compositionally biased region" description="Polar residues" evidence="1">
    <location>
        <begin position="210"/>
        <end position="221"/>
    </location>
</feature>
<evidence type="ECO:0000313" key="2">
    <source>
        <dbReference type="EMBL" id="KAK0582689.1"/>
    </source>
</evidence>
<sequence length="230" mass="25883">MDGFLWDSSNLKSLMQGENEKRLNQQNKDKIRQFPYPIFWMPSDNSKQGEAEKADQREVNAAPISIEEPTYSFKFIPVKPPQSDDGNRKSKTRRKMAMGLQGLLVLLTPKDSHKKHQKTYPSFLLHQEASSFQLHDNELKSVAATTEVENVEPEVDDVTGADNYNRETNLLIEQPVGVIEDDSLSASGKREHVEMVKVEVPSSEEAKFNVATNTTSPTDETSSLEEVATN</sequence>
<protein>
    <submittedName>
        <fullName evidence="2">Uncharacterized protein</fullName>
    </submittedName>
</protein>
<reference evidence="2" key="2">
    <citation type="submission" date="2023-06" db="EMBL/GenBank/DDBJ databases">
        <authorList>
            <person name="Swenson N.G."/>
            <person name="Wegrzyn J.L."/>
            <person name="Mcevoy S.L."/>
        </authorList>
    </citation>
    <scope>NUCLEOTIDE SEQUENCE</scope>
    <source>
        <strain evidence="2">NS2018</strain>
        <tissue evidence="2">Leaf</tissue>
    </source>
</reference>
<accession>A0AA39S589</accession>
<feature type="compositionally biased region" description="Basic and acidic residues" evidence="1">
    <location>
        <begin position="47"/>
        <end position="58"/>
    </location>
</feature>
<dbReference type="EMBL" id="JAUESC010000384">
    <property type="protein sequence ID" value="KAK0582689.1"/>
    <property type="molecule type" value="Genomic_DNA"/>
</dbReference>
<evidence type="ECO:0000256" key="1">
    <source>
        <dbReference type="SAM" id="MobiDB-lite"/>
    </source>
</evidence>
<feature type="region of interest" description="Disordered" evidence="1">
    <location>
        <begin position="42"/>
        <end position="63"/>
    </location>
</feature>
<evidence type="ECO:0000313" key="3">
    <source>
        <dbReference type="Proteomes" id="UP001168877"/>
    </source>
</evidence>
<name>A0AA39S589_ACESA</name>
<organism evidence="2 3">
    <name type="scientific">Acer saccharum</name>
    <name type="common">Sugar maple</name>
    <dbReference type="NCBI Taxonomy" id="4024"/>
    <lineage>
        <taxon>Eukaryota</taxon>
        <taxon>Viridiplantae</taxon>
        <taxon>Streptophyta</taxon>
        <taxon>Embryophyta</taxon>
        <taxon>Tracheophyta</taxon>
        <taxon>Spermatophyta</taxon>
        <taxon>Magnoliopsida</taxon>
        <taxon>eudicotyledons</taxon>
        <taxon>Gunneridae</taxon>
        <taxon>Pentapetalae</taxon>
        <taxon>rosids</taxon>
        <taxon>malvids</taxon>
        <taxon>Sapindales</taxon>
        <taxon>Sapindaceae</taxon>
        <taxon>Hippocastanoideae</taxon>
        <taxon>Acereae</taxon>
        <taxon>Acer</taxon>
    </lineage>
</organism>
<dbReference type="AlphaFoldDB" id="A0AA39S589"/>
<dbReference type="Proteomes" id="UP001168877">
    <property type="component" value="Unassembled WGS sequence"/>
</dbReference>
<comment type="caution">
    <text evidence="2">The sequence shown here is derived from an EMBL/GenBank/DDBJ whole genome shotgun (WGS) entry which is preliminary data.</text>
</comment>
<feature type="region of interest" description="Disordered" evidence="1">
    <location>
        <begin position="203"/>
        <end position="230"/>
    </location>
</feature>